<dbReference type="eggNOG" id="KOG0282">
    <property type="taxonomic scope" value="Eukaryota"/>
</dbReference>
<name>M8A2C0_TRIUA</name>
<evidence type="ECO:0000313" key="1">
    <source>
        <dbReference type="EMBL" id="EMS66497.1"/>
    </source>
</evidence>
<dbReference type="STRING" id="4572.M8A2C0"/>
<dbReference type="PANTHER" id="PTHR44566">
    <property type="entry name" value="TRANSDUCIN/WD40 REPEAT-LIKE SUPERFAMILY PROTEIN"/>
    <property type="match status" value="1"/>
</dbReference>
<accession>M8A2C0</accession>
<dbReference type="InterPro" id="IPR015943">
    <property type="entry name" value="WD40/YVTN_repeat-like_dom_sf"/>
</dbReference>
<dbReference type="Gene3D" id="2.130.10.10">
    <property type="entry name" value="YVTN repeat-like/Quinoprotein amine dehydrogenase"/>
    <property type="match status" value="1"/>
</dbReference>
<dbReference type="PROSITE" id="PS50294">
    <property type="entry name" value="WD_REPEATS_REGION"/>
    <property type="match status" value="1"/>
</dbReference>
<dbReference type="InterPro" id="IPR036322">
    <property type="entry name" value="WD40_repeat_dom_sf"/>
</dbReference>
<dbReference type="AlphaFoldDB" id="M8A2C0"/>
<dbReference type="EMBL" id="KD031574">
    <property type="protein sequence ID" value="EMS66497.1"/>
    <property type="molecule type" value="Genomic_DNA"/>
</dbReference>
<reference evidence="1" key="1">
    <citation type="journal article" date="2013" name="Nature">
        <title>Draft genome of the wheat A-genome progenitor Triticum urartu.</title>
        <authorList>
            <person name="Ling H.Q."/>
            <person name="Zhao S."/>
            <person name="Liu D."/>
            <person name="Wang J."/>
            <person name="Sun H."/>
            <person name="Zhang C."/>
            <person name="Fan H."/>
            <person name="Li D."/>
            <person name="Dong L."/>
            <person name="Tao Y."/>
            <person name="Gao C."/>
            <person name="Wu H."/>
            <person name="Li Y."/>
            <person name="Cui Y."/>
            <person name="Guo X."/>
            <person name="Zheng S."/>
            <person name="Wang B."/>
            <person name="Yu K."/>
            <person name="Liang Q."/>
            <person name="Yang W."/>
            <person name="Lou X."/>
            <person name="Chen J."/>
            <person name="Feng M."/>
            <person name="Jian J."/>
            <person name="Zhang X."/>
            <person name="Luo G."/>
            <person name="Jiang Y."/>
            <person name="Liu J."/>
            <person name="Wang Z."/>
            <person name="Sha Y."/>
            <person name="Zhang B."/>
            <person name="Wu H."/>
            <person name="Tang D."/>
            <person name="Shen Q."/>
            <person name="Xue P."/>
            <person name="Zou S."/>
            <person name="Wang X."/>
            <person name="Liu X."/>
            <person name="Wang F."/>
            <person name="Yang Y."/>
            <person name="An X."/>
            <person name="Dong Z."/>
            <person name="Zhang K."/>
            <person name="Zhang X."/>
            <person name="Luo M.C."/>
            <person name="Dvorak J."/>
            <person name="Tong Y."/>
            <person name="Wang J."/>
            <person name="Yang H."/>
            <person name="Li Z."/>
            <person name="Wang D."/>
            <person name="Zhang A."/>
            <person name="Wang J."/>
        </authorList>
    </citation>
    <scope>NUCLEOTIDE SEQUENCE</scope>
</reference>
<gene>
    <name evidence="1" type="ORF">TRIUR3_00661</name>
</gene>
<organism evidence="1">
    <name type="scientific">Triticum urartu</name>
    <name type="common">Red wild einkorn</name>
    <name type="synonym">Crithodium urartu</name>
    <dbReference type="NCBI Taxonomy" id="4572"/>
    <lineage>
        <taxon>Eukaryota</taxon>
        <taxon>Viridiplantae</taxon>
        <taxon>Streptophyta</taxon>
        <taxon>Embryophyta</taxon>
        <taxon>Tracheophyta</taxon>
        <taxon>Spermatophyta</taxon>
        <taxon>Magnoliopsida</taxon>
        <taxon>Liliopsida</taxon>
        <taxon>Poales</taxon>
        <taxon>Poaceae</taxon>
        <taxon>BOP clade</taxon>
        <taxon>Pooideae</taxon>
        <taxon>Triticodae</taxon>
        <taxon>Triticeae</taxon>
        <taxon>Triticinae</taxon>
        <taxon>Triticum</taxon>
    </lineage>
</organism>
<dbReference type="PANTHER" id="PTHR44566:SF1">
    <property type="entry name" value="WD REPEAT-CONTAINING PROTEIN 25"/>
    <property type="match status" value="1"/>
</dbReference>
<dbReference type="PROSITE" id="PS50082">
    <property type="entry name" value="WD_REPEATS_2"/>
    <property type="match status" value="1"/>
</dbReference>
<dbReference type="Pfam" id="PF00400">
    <property type="entry name" value="WD40"/>
    <property type="match status" value="2"/>
</dbReference>
<dbReference type="InterPro" id="IPR001680">
    <property type="entry name" value="WD40_rpt"/>
</dbReference>
<dbReference type="SUPFAM" id="SSF50978">
    <property type="entry name" value="WD40 repeat-like"/>
    <property type="match status" value="1"/>
</dbReference>
<sequence length="369" mass="41325">MSQSFVSFFISCKRIMGNADLSWKILVFLSFQPVQETSMGKETINLQLYLTEMSYTSENNLTVEEIRCFPSALNSRSRMDFFILRKKFVLSTFIYLNIGSQYDLVKQRHFELSTSIILLPTTELVLSTKSEIKLSKKSLKFKKKPLQTQPVVGSFADSNIRADVLHSLRCQPKPGSNSSSPLKLSVSLMGHTKAVNCVDWSPSHVDPEVGKEITVFKEDQPVEVIKFSPSNSNLFLSGGSKGSLRLWDIRTGLTTKEFNRSLGTILDLDFSADGKQFISSTDTTRSNVSENTIIVWDILREVPLSNQVYTEAFTCPCVRYHPYEASFVAQSNGNYIAIFSARPPFKLNRRCSGGEAIAGKVPLSLYSAP</sequence>
<dbReference type="SMART" id="SM00320">
    <property type="entry name" value="WD40"/>
    <property type="match status" value="2"/>
</dbReference>
<protein>
    <submittedName>
        <fullName evidence="1">WD repeat-containing protein 25</fullName>
    </submittedName>
</protein>
<proteinExistence type="predicted"/>
<dbReference type="InterPro" id="IPR053053">
    <property type="entry name" value="WD_repeat_protein"/>
</dbReference>